<sequence>MKKNSAATVTAADIARLTGFGRAAVSNWRRRYDDFPQPVGGTASSPHFALSEVEEWLVRQGKGVQVAAEERFWQQVRSAVDDLGLAQAVGDFGMLLAVGGESPFAAELRELAAENGASRTYEFLLDRFVEAHARRVAITPDETARLMAALCGVRGASVLDPACGTGTLLLAAAEQGAERVYGQDRDPAFARMCGARMALRSGERAPVQAETAEGDSLRADGLDGVLVDVVLCDPPFAERGWGYEELTGDPRWTYGLPPRGEPELAWVQHALSHVKPGGRAAVLMPAAVADRRSGRRIRSQLLRTGTLRAVFELPAGKASGSPAAPQLWLLRRPAEGDALPSHVLLGDFGRVEEFEERVLELWKEFGERPEVGGEYGRGMAIIDLLDDVVDLTPSRHVVQSVARGMDFTTVRESLQSLLAELGAAVAALGSLAEERQGFPMTTVAELIQSGAVTVRQAPMRMEIDGGPVPVLTAQDVTLGGEASGRTSEGDGLVRLQRGDVVVPVLARRLEAYVITEPGGAVAGPHLQVFRPEPARCDPYFLACFLRAAGVGRAGTTNISRADGRRAAVPRLPLEAQRPYGEAFRKLQDAVQILRRAGELGETFVALGYEGLAAGVLRP</sequence>
<proteinExistence type="predicted"/>
<dbReference type="InterPro" id="IPR029063">
    <property type="entry name" value="SAM-dependent_MTases_sf"/>
</dbReference>
<dbReference type="Proteomes" id="UP001501237">
    <property type="component" value="Unassembled WGS sequence"/>
</dbReference>
<dbReference type="InterPro" id="IPR003356">
    <property type="entry name" value="DNA_methylase_A-5"/>
</dbReference>
<dbReference type="InterPro" id="IPR052916">
    <property type="entry name" value="Type-I_RE_MTase_Subunit"/>
</dbReference>
<feature type="domain" description="DNA methylase adenine-specific" evidence="3">
    <location>
        <begin position="118"/>
        <end position="333"/>
    </location>
</feature>
<name>A0ABP6QJ10_9ACTN</name>
<evidence type="ECO:0000259" key="3">
    <source>
        <dbReference type="Pfam" id="PF02384"/>
    </source>
</evidence>
<dbReference type="SUPFAM" id="SSF116734">
    <property type="entry name" value="DNA methylase specificity domain"/>
    <property type="match status" value="1"/>
</dbReference>
<keyword evidence="2" id="KW-0238">DNA-binding</keyword>
<dbReference type="PANTHER" id="PTHR42998:SF1">
    <property type="entry name" value="TYPE I RESTRICTION ENZYME HINDI METHYLASE SUBUNIT"/>
    <property type="match status" value="1"/>
</dbReference>
<dbReference type="GO" id="GO:0032259">
    <property type="term" value="P:methylation"/>
    <property type="evidence" value="ECO:0007669"/>
    <property type="project" value="UniProtKB-KW"/>
</dbReference>
<dbReference type="SUPFAM" id="SSF53335">
    <property type="entry name" value="S-adenosyl-L-methionine-dependent methyltransferases"/>
    <property type="match status" value="1"/>
</dbReference>
<evidence type="ECO:0000256" key="1">
    <source>
        <dbReference type="ARBA" id="ARBA00022747"/>
    </source>
</evidence>
<reference evidence="5" key="1">
    <citation type="journal article" date="2019" name="Int. J. Syst. Evol. Microbiol.">
        <title>The Global Catalogue of Microorganisms (GCM) 10K type strain sequencing project: providing services to taxonomists for standard genome sequencing and annotation.</title>
        <authorList>
            <consortium name="The Broad Institute Genomics Platform"/>
            <consortium name="The Broad Institute Genome Sequencing Center for Infectious Disease"/>
            <person name="Wu L."/>
            <person name="Ma J."/>
        </authorList>
    </citation>
    <scope>NUCLEOTIDE SEQUENCE [LARGE SCALE GENOMIC DNA]</scope>
    <source>
        <strain evidence="5">JCM 9377</strain>
    </source>
</reference>
<evidence type="ECO:0000313" key="5">
    <source>
        <dbReference type="Proteomes" id="UP001501237"/>
    </source>
</evidence>
<organism evidence="4 5">
    <name type="scientific">Actinocorallia longicatena</name>
    <dbReference type="NCBI Taxonomy" id="111803"/>
    <lineage>
        <taxon>Bacteria</taxon>
        <taxon>Bacillati</taxon>
        <taxon>Actinomycetota</taxon>
        <taxon>Actinomycetes</taxon>
        <taxon>Streptosporangiales</taxon>
        <taxon>Thermomonosporaceae</taxon>
        <taxon>Actinocorallia</taxon>
    </lineage>
</organism>
<dbReference type="PRINTS" id="PR00507">
    <property type="entry name" value="N12N6MTFRASE"/>
</dbReference>
<keyword evidence="1" id="KW-0680">Restriction system</keyword>
<gene>
    <name evidence="4" type="ORF">GCM10010468_54240</name>
</gene>
<evidence type="ECO:0000313" key="4">
    <source>
        <dbReference type="EMBL" id="GAA3226116.1"/>
    </source>
</evidence>
<dbReference type="Gene3D" id="3.90.220.20">
    <property type="entry name" value="DNA methylase specificity domains"/>
    <property type="match status" value="1"/>
</dbReference>
<keyword evidence="4" id="KW-0808">Transferase</keyword>
<keyword evidence="4" id="KW-0489">Methyltransferase</keyword>
<dbReference type="RefSeq" id="WP_344833609.1">
    <property type="nucleotide sequence ID" value="NZ_BAAAUV010000015.1"/>
</dbReference>
<dbReference type="InterPro" id="IPR002052">
    <property type="entry name" value="DNA_methylase_N6_adenine_CS"/>
</dbReference>
<dbReference type="GO" id="GO:0008168">
    <property type="term" value="F:methyltransferase activity"/>
    <property type="evidence" value="ECO:0007669"/>
    <property type="project" value="UniProtKB-KW"/>
</dbReference>
<dbReference type="PROSITE" id="PS00092">
    <property type="entry name" value="N6_MTASE"/>
    <property type="match status" value="1"/>
</dbReference>
<keyword evidence="5" id="KW-1185">Reference proteome</keyword>
<dbReference type="Pfam" id="PF02384">
    <property type="entry name" value="N6_Mtase"/>
    <property type="match status" value="1"/>
</dbReference>
<comment type="caution">
    <text evidence="4">The sequence shown here is derived from an EMBL/GenBank/DDBJ whole genome shotgun (WGS) entry which is preliminary data.</text>
</comment>
<accession>A0ABP6QJ10</accession>
<dbReference type="InterPro" id="IPR044946">
    <property type="entry name" value="Restrct_endonuc_typeI_TRD_sf"/>
</dbReference>
<evidence type="ECO:0000256" key="2">
    <source>
        <dbReference type="ARBA" id="ARBA00023125"/>
    </source>
</evidence>
<dbReference type="PANTHER" id="PTHR42998">
    <property type="entry name" value="TYPE I RESTRICTION ENZYME HINDVIIP M PROTEIN-RELATED"/>
    <property type="match status" value="1"/>
</dbReference>
<dbReference type="Gene3D" id="3.40.50.150">
    <property type="entry name" value="Vaccinia Virus protein VP39"/>
    <property type="match status" value="1"/>
</dbReference>
<protein>
    <submittedName>
        <fullName evidence="4">N-6 DNA methylase</fullName>
    </submittedName>
</protein>
<dbReference type="EMBL" id="BAAAUV010000015">
    <property type="protein sequence ID" value="GAA3226116.1"/>
    <property type="molecule type" value="Genomic_DNA"/>
</dbReference>
<dbReference type="CDD" id="cd02440">
    <property type="entry name" value="AdoMet_MTases"/>
    <property type="match status" value="1"/>
</dbReference>